<comment type="caution">
    <text evidence="1">The sequence shown here is derived from an EMBL/GenBank/DDBJ whole genome shotgun (WGS) entry which is preliminary data.</text>
</comment>
<proteinExistence type="predicted"/>
<evidence type="ECO:0008006" key="3">
    <source>
        <dbReference type="Google" id="ProtNLM"/>
    </source>
</evidence>
<organism evidence="1 2">
    <name type="scientific">Symbiodinium natans</name>
    <dbReference type="NCBI Taxonomy" id="878477"/>
    <lineage>
        <taxon>Eukaryota</taxon>
        <taxon>Sar</taxon>
        <taxon>Alveolata</taxon>
        <taxon>Dinophyceae</taxon>
        <taxon>Suessiales</taxon>
        <taxon>Symbiodiniaceae</taxon>
        <taxon>Symbiodinium</taxon>
    </lineage>
</organism>
<name>A0A812MEJ2_9DINO</name>
<dbReference type="AlphaFoldDB" id="A0A812MEJ2"/>
<dbReference type="EMBL" id="CAJNDS010001580">
    <property type="protein sequence ID" value="CAE7266193.1"/>
    <property type="molecule type" value="Genomic_DNA"/>
</dbReference>
<accession>A0A812MEJ2</accession>
<dbReference type="Proteomes" id="UP000604046">
    <property type="component" value="Unassembled WGS sequence"/>
</dbReference>
<dbReference type="Gene3D" id="1.10.472.10">
    <property type="entry name" value="Cyclin-like"/>
    <property type="match status" value="1"/>
</dbReference>
<sequence length="320" mass="36121">MWQSPPQHGVCGEEPKGLKDYEDMLFLQGASHDHLKELMLWEEQVRGRGPQADVLGGQREQVLHGMMNLAARSQMNQDGWSCAVSLLDSYLASLGAEDVTKGTQMLPLTCVAVLRLVKKFHGNVAEPKGSFNMWLSMAKQVLPIQGKWMEFSETMLRQHEVDILQSVQWQVQEPLQQQFLNIYCTRLGAMTSQQYEPQIAWVKQKSMFFARLLLFVESASENSPQEFALGMFCLHLARGQLLSLHSLRPDEVPVAYWTSALQQLSLPCNVEASSFQALPLVEAATAASRRELKEATRRGVERLLELRVKHPAMRAALNSE</sequence>
<gene>
    <name evidence="1" type="ORF">SNAT2548_LOCUS14079</name>
</gene>
<keyword evidence="2" id="KW-1185">Reference proteome</keyword>
<reference evidence="1" key="1">
    <citation type="submission" date="2021-02" db="EMBL/GenBank/DDBJ databases">
        <authorList>
            <person name="Dougan E. K."/>
            <person name="Rhodes N."/>
            <person name="Thang M."/>
            <person name="Chan C."/>
        </authorList>
    </citation>
    <scope>NUCLEOTIDE SEQUENCE</scope>
</reference>
<evidence type="ECO:0000313" key="2">
    <source>
        <dbReference type="Proteomes" id="UP000604046"/>
    </source>
</evidence>
<evidence type="ECO:0000313" key="1">
    <source>
        <dbReference type="EMBL" id="CAE7266193.1"/>
    </source>
</evidence>
<protein>
    <recommendedName>
        <fullName evidence="3">Cyclin N-terminal domain-containing protein</fullName>
    </recommendedName>
</protein>